<evidence type="ECO:0000313" key="2">
    <source>
        <dbReference type="Proteomes" id="UP000053558"/>
    </source>
</evidence>
<dbReference type="KEGG" id="cput:CONPUDRAFT_83176"/>
<reference evidence="2" key="1">
    <citation type="journal article" date="2012" name="Science">
        <title>The Paleozoic origin of enzymatic lignin decomposition reconstructed from 31 fungal genomes.</title>
        <authorList>
            <person name="Floudas D."/>
            <person name="Binder M."/>
            <person name="Riley R."/>
            <person name="Barry K."/>
            <person name="Blanchette R.A."/>
            <person name="Henrissat B."/>
            <person name="Martinez A.T."/>
            <person name="Otillar R."/>
            <person name="Spatafora J.W."/>
            <person name="Yadav J.S."/>
            <person name="Aerts A."/>
            <person name="Benoit I."/>
            <person name="Boyd A."/>
            <person name="Carlson A."/>
            <person name="Copeland A."/>
            <person name="Coutinho P.M."/>
            <person name="de Vries R.P."/>
            <person name="Ferreira P."/>
            <person name="Findley K."/>
            <person name="Foster B."/>
            <person name="Gaskell J."/>
            <person name="Glotzer D."/>
            <person name="Gorecki P."/>
            <person name="Heitman J."/>
            <person name="Hesse C."/>
            <person name="Hori C."/>
            <person name="Igarashi K."/>
            <person name="Jurgens J.A."/>
            <person name="Kallen N."/>
            <person name="Kersten P."/>
            <person name="Kohler A."/>
            <person name="Kuees U."/>
            <person name="Kumar T.K.A."/>
            <person name="Kuo A."/>
            <person name="LaButti K."/>
            <person name="Larrondo L.F."/>
            <person name="Lindquist E."/>
            <person name="Ling A."/>
            <person name="Lombard V."/>
            <person name="Lucas S."/>
            <person name="Lundell T."/>
            <person name="Martin R."/>
            <person name="McLaughlin D.J."/>
            <person name="Morgenstern I."/>
            <person name="Morin E."/>
            <person name="Murat C."/>
            <person name="Nagy L.G."/>
            <person name="Nolan M."/>
            <person name="Ohm R.A."/>
            <person name="Patyshakuliyeva A."/>
            <person name="Rokas A."/>
            <person name="Ruiz-Duenas F.J."/>
            <person name="Sabat G."/>
            <person name="Salamov A."/>
            <person name="Samejima M."/>
            <person name="Schmutz J."/>
            <person name="Slot J.C."/>
            <person name="St John F."/>
            <person name="Stenlid J."/>
            <person name="Sun H."/>
            <person name="Sun S."/>
            <person name="Syed K."/>
            <person name="Tsang A."/>
            <person name="Wiebenga A."/>
            <person name="Young D."/>
            <person name="Pisabarro A."/>
            <person name="Eastwood D.C."/>
            <person name="Martin F."/>
            <person name="Cullen D."/>
            <person name="Grigoriev I.V."/>
            <person name="Hibbett D.S."/>
        </authorList>
    </citation>
    <scope>NUCLEOTIDE SEQUENCE [LARGE SCALE GENOMIC DNA]</scope>
    <source>
        <strain evidence="2">RWD-64-598 SS2</strain>
    </source>
</reference>
<organism evidence="1 2">
    <name type="scientific">Coniophora puteana (strain RWD-64-598)</name>
    <name type="common">Brown rot fungus</name>
    <dbReference type="NCBI Taxonomy" id="741705"/>
    <lineage>
        <taxon>Eukaryota</taxon>
        <taxon>Fungi</taxon>
        <taxon>Dikarya</taxon>
        <taxon>Basidiomycota</taxon>
        <taxon>Agaricomycotina</taxon>
        <taxon>Agaricomycetes</taxon>
        <taxon>Agaricomycetidae</taxon>
        <taxon>Boletales</taxon>
        <taxon>Coniophorineae</taxon>
        <taxon>Coniophoraceae</taxon>
        <taxon>Coniophora</taxon>
    </lineage>
</organism>
<dbReference type="Proteomes" id="UP000053558">
    <property type="component" value="Unassembled WGS sequence"/>
</dbReference>
<dbReference type="EMBL" id="JH711580">
    <property type="protein sequence ID" value="EIW79973.1"/>
    <property type="molecule type" value="Genomic_DNA"/>
</dbReference>
<protein>
    <submittedName>
        <fullName evidence="1">Uncharacterized protein</fullName>
    </submittedName>
</protein>
<keyword evidence="2" id="KW-1185">Reference proteome</keyword>
<sequence>MPLSGQWQRFPAMDGACNKVLEVGAGDWPLSTRDVPDSHVSRLVCKKHAIGKMFAQTCGQSSYSTPTPATTSFRVIVPERVSNY</sequence>
<proteinExistence type="predicted"/>
<dbReference type="GeneID" id="19210540"/>
<comment type="caution">
    <text evidence="1">The sequence shown here is derived from an EMBL/GenBank/DDBJ whole genome shotgun (WGS) entry which is preliminary data.</text>
</comment>
<dbReference type="AlphaFoldDB" id="A0A5M3MLK1"/>
<evidence type="ECO:0000313" key="1">
    <source>
        <dbReference type="EMBL" id="EIW79973.1"/>
    </source>
</evidence>
<gene>
    <name evidence="1" type="ORF">CONPUDRAFT_83176</name>
</gene>
<name>A0A5M3MLK1_CONPW</name>
<accession>A0A5M3MLK1</accession>
<dbReference type="RefSeq" id="XP_007770285.1">
    <property type="nucleotide sequence ID" value="XM_007772095.1"/>
</dbReference>